<accession>A0A1E3W6A0</accession>
<dbReference type="GO" id="GO:0008168">
    <property type="term" value="F:methyltransferase activity"/>
    <property type="evidence" value="ECO:0007669"/>
    <property type="project" value="UniProtKB-KW"/>
</dbReference>
<dbReference type="InterPro" id="IPR029063">
    <property type="entry name" value="SAM-dependent_MTases_sf"/>
</dbReference>
<sequence length="228" mass="25782">MYTDGTYLQSTGSWHQQDSPWKAAHVKSMLERNGLEPETICEIGCGAGEILNWLSRGLPGNAKLTGYEISPQAYALCQARARDGLTFRLGDLLDEDNDPYDVVMAIDVFEHVEDYLGFLRRLKTKGRFKIFHIPLDLSLQSLLRVSPILKLRREVGHLHYFTKETALKTLEHAGYEVVDHAFTATAVELPNRGWKANLMKLPRRLLHAVSPDWAARLFGGYSLMVLAK</sequence>
<comment type="caution">
    <text evidence="1">The sequence shown here is derived from an EMBL/GenBank/DDBJ whole genome shotgun (WGS) entry which is preliminary data.</text>
</comment>
<dbReference type="EMBL" id="LPWF01000010">
    <property type="protein sequence ID" value="ODS01022.1"/>
    <property type="molecule type" value="Genomic_DNA"/>
</dbReference>
<proteinExistence type="predicted"/>
<dbReference type="Proteomes" id="UP000094472">
    <property type="component" value="Unassembled WGS sequence"/>
</dbReference>
<dbReference type="STRING" id="1774969.AUC69_07430"/>
<dbReference type="GO" id="GO:0032259">
    <property type="term" value="P:methylation"/>
    <property type="evidence" value="ECO:0007669"/>
    <property type="project" value="UniProtKB-KW"/>
</dbReference>
<organism evidence="1 2">
    <name type="scientific">Methyloceanibacter superfactus</name>
    <dbReference type="NCBI Taxonomy" id="1774969"/>
    <lineage>
        <taxon>Bacteria</taxon>
        <taxon>Pseudomonadati</taxon>
        <taxon>Pseudomonadota</taxon>
        <taxon>Alphaproteobacteria</taxon>
        <taxon>Hyphomicrobiales</taxon>
        <taxon>Hyphomicrobiaceae</taxon>
        <taxon>Methyloceanibacter</taxon>
    </lineage>
</organism>
<keyword evidence="1" id="KW-0489">Methyltransferase</keyword>
<evidence type="ECO:0000313" key="1">
    <source>
        <dbReference type="EMBL" id="ODS01022.1"/>
    </source>
</evidence>
<protein>
    <submittedName>
        <fullName evidence="1">Methylase</fullName>
    </submittedName>
</protein>
<dbReference type="SUPFAM" id="SSF53335">
    <property type="entry name" value="S-adenosyl-L-methionine-dependent methyltransferases"/>
    <property type="match status" value="1"/>
</dbReference>
<dbReference type="Gene3D" id="3.40.50.150">
    <property type="entry name" value="Vaccinia Virus protein VP39"/>
    <property type="match status" value="1"/>
</dbReference>
<dbReference type="CDD" id="cd02440">
    <property type="entry name" value="AdoMet_MTases"/>
    <property type="match status" value="1"/>
</dbReference>
<keyword evidence="2" id="KW-1185">Reference proteome</keyword>
<dbReference type="PANTHER" id="PTHR43861">
    <property type="entry name" value="TRANS-ACONITATE 2-METHYLTRANSFERASE-RELATED"/>
    <property type="match status" value="1"/>
</dbReference>
<dbReference type="AlphaFoldDB" id="A0A1E3W6A0"/>
<keyword evidence="1" id="KW-0808">Transferase</keyword>
<dbReference type="Pfam" id="PF13489">
    <property type="entry name" value="Methyltransf_23"/>
    <property type="match status" value="1"/>
</dbReference>
<reference evidence="1 2" key="1">
    <citation type="journal article" date="2016" name="Environ. Microbiol.">
        <title>New Methyloceanibacter diversity from North Sea sediments includes methanotroph containing solely the soluble methane monooxygenase.</title>
        <authorList>
            <person name="Vekeman B."/>
            <person name="Kerckhof F.M."/>
            <person name="Cremers G."/>
            <person name="de Vos P."/>
            <person name="Vandamme P."/>
            <person name="Boon N."/>
            <person name="Op den Camp H.J."/>
            <person name="Heylen K."/>
        </authorList>
    </citation>
    <scope>NUCLEOTIDE SEQUENCE [LARGE SCALE GENOMIC DNA]</scope>
    <source>
        <strain evidence="1 2">R-67175</strain>
    </source>
</reference>
<evidence type="ECO:0000313" key="2">
    <source>
        <dbReference type="Proteomes" id="UP000094472"/>
    </source>
</evidence>
<gene>
    <name evidence="1" type="ORF">AUC69_07430</name>
</gene>
<name>A0A1E3W6A0_9HYPH</name>